<dbReference type="AlphaFoldDB" id="A0A5C6DJ59"/>
<reference evidence="2 3" key="1">
    <citation type="submission" date="2019-02" db="EMBL/GenBank/DDBJ databases">
        <title>Deep-cultivation of Planctomycetes and their phenomic and genomic characterization uncovers novel biology.</title>
        <authorList>
            <person name="Wiegand S."/>
            <person name="Jogler M."/>
            <person name="Boedeker C."/>
            <person name="Pinto D."/>
            <person name="Vollmers J."/>
            <person name="Rivas-Marin E."/>
            <person name="Kohn T."/>
            <person name="Peeters S.H."/>
            <person name="Heuer A."/>
            <person name="Rast P."/>
            <person name="Oberbeckmann S."/>
            <person name="Bunk B."/>
            <person name="Jeske O."/>
            <person name="Meyerdierks A."/>
            <person name="Storesund J.E."/>
            <person name="Kallscheuer N."/>
            <person name="Luecker S."/>
            <person name="Lage O.M."/>
            <person name="Pohl T."/>
            <person name="Merkel B.J."/>
            <person name="Hornburger P."/>
            <person name="Mueller R.-W."/>
            <person name="Bruemmer F."/>
            <person name="Labrenz M."/>
            <person name="Spormann A.M."/>
            <person name="Op Den Camp H."/>
            <person name="Overmann J."/>
            <person name="Amann R."/>
            <person name="Jetten M.S.M."/>
            <person name="Mascher T."/>
            <person name="Medema M.H."/>
            <person name="Devos D.P."/>
            <person name="Kaster A.-K."/>
            <person name="Ovreas L."/>
            <person name="Rohde M."/>
            <person name="Galperin M.Y."/>
            <person name="Jogler C."/>
        </authorList>
    </citation>
    <scope>NUCLEOTIDE SEQUENCE [LARGE SCALE GENOMIC DNA]</scope>
    <source>
        <strain evidence="2 3">Poly41</strain>
    </source>
</reference>
<dbReference type="Proteomes" id="UP000319143">
    <property type="component" value="Unassembled WGS sequence"/>
</dbReference>
<accession>A0A5C6DJ59</accession>
<evidence type="ECO:0000259" key="1">
    <source>
        <dbReference type="Pfam" id="PF01850"/>
    </source>
</evidence>
<dbReference type="InterPro" id="IPR002716">
    <property type="entry name" value="PIN_dom"/>
</dbReference>
<keyword evidence="3" id="KW-1185">Reference proteome</keyword>
<dbReference type="Gene3D" id="3.40.50.1010">
    <property type="entry name" value="5'-nuclease"/>
    <property type="match status" value="1"/>
</dbReference>
<dbReference type="Pfam" id="PF01850">
    <property type="entry name" value="PIN"/>
    <property type="match status" value="1"/>
</dbReference>
<dbReference type="RefSeq" id="WP_146527840.1">
    <property type="nucleotide sequence ID" value="NZ_SJPV01000005.1"/>
</dbReference>
<dbReference type="SUPFAM" id="SSF88723">
    <property type="entry name" value="PIN domain-like"/>
    <property type="match status" value="1"/>
</dbReference>
<evidence type="ECO:0000313" key="3">
    <source>
        <dbReference type="Proteomes" id="UP000319143"/>
    </source>
</evidence>
<proteinExistence type="predicted"/>
<organism evidence="2 3">
    <name type="scientific">Novipirellula artificiosorum</name>
    <dbReference type="NCBI Taxonomy" id="2528016"/>
    <lineage>
        <taxon>Bacteria</taxon>
        <taxon>Pseudomonadati</taxon>
        <taxon>Planctomycetota</taxon>
        <taxon>Planctomycetia</taxon>
        <taxon>Pirellulales</taxon>
        <taxon>Pirellulaceae</taxon>
        <taxon>Novipirellula</taxon>
    </lineage>
</organism>
<dbReference type="InterPro" id="IPR029060">
    <property type="entry name" value="PIN-like_dom_sf"/>
</dbReference>
<dbReference type="OrthoDB" id="291270at2"/>
<evidence type="ECO:0000313" key="2">
    <source>
        <dbReference type="EMBL" id="TWU37423.1"/>
    </source>
</evidence>
<protein>
    <submittedName>
        <fullName evidence="2">PIN domain protein</fullName>
    </submittedName>
</protein>
<dbReference type="CDD" id="cd09854">
    <property type="entry name" value="PIN_VapC-like"/>
    <property type="match status" value="1"/>
</dbReference>
<feature type="domain" description="PIN" evidence="1">
    <location>
        <begin position="3"/>
        <end position="136"/>
    </location>
</feature>
<comment type="caution">
    <text evidence="2">The sequence shown here is derived from an EMBL/GenBank/DDBJ whole genome shotgun (WGS) entry which is preliminary data.</text>
</comment>
<dbReference type="EMBL" id="SJPV01000005">
    <property type="protein sequence ID" value="TWU37423.1"/>
    <property type="molecule type" value="Genomic_DNA"/>
</dbReference>
<name>A0A5C6DJ59_9BACT</name>
<gene>
    <name evidence="2" type="ORF">Poly41_35540</name>
</gene>
<sequence>MKVLLDTNLLLRSIETASKQHAAAKDAIKKLAEDNQQLVIVPQVIYEFWSVATRPQEYNGLGLSPKVAKQRVDTFERMFDLLPDSANLYAMWLDLVESQSVIGKNVHDARLVAAMYDHGVSHLLTFNAKDFRRYDGIGLIEPNEE</sequence>